<dbReference type="GO" id="GO:0005829">
    <property type="term" value="C:cytosol"/>
    <property type="evidence" value="ECO:0007669"/>
    <property type="project" value="TreeGrafter"/>
</dbReference>
<gene>
    <name evidence="2" type="ORF">H1P_700026</name>
</gene>
<keyword evidence="3" id="KW-1185">Reference proteome</keyword>
<dbReference type="CDD" id="cd01741">
    <property type="entry name" value="GATase1_1"/>
    <property type="match status" value="1"/>
</dbReference>
<proteinExistence type="predicted"/>
<dbReference type="EMBL" id="CAACVJ010000668">
    <property type="protein sequence ID" value="VEP18214.1"/>
    <property type="molecule type" value="Genomic_DNA"/>
</dbReference>
<sequence>MSINLLVIQNSPTAPLGNLNQCLRDRHISAKILTPSAGERLPIDSSYSGLIILGGPMNAEDDAHYPHLMDVVRLVQLFSAEHKPILGICLGAQLIARAFGQRVYQNDTVELGFTPLRSVNSAIAEDPLLKSALLSDADLIHLMEWHFDTFDLPEQAKLLMSGEDCQNQAYRIDDNIYGFQCHFEVNQSILQNWLVNGKDYLQNNRPNFSEQLSKQIELYLSGSNLFCHKIGHGWLDIVELNSK</sequence>
<dbReference type="PANTHER" id="PTHR42695">
    <property type="entry name" value="GLUTAMINE AMIDOTRANSFERASE YLR126C-RELATED"/>
    <property type="match status" value="1"/>
</dbReference>
<name>A0A563W3D5_9CYAN</name>
<dbReference type="AlphaFoldDB" id="A0A563W3D5"/>
<evidence type="ECO:0000313" key="2">
    <source>
        <dbReference type="EMBL" id="VEP18214.1"/>
    </source>
</evidence>
<feature type="domain" description="Glutamine amidotransferase" evidence="1">
    <location>
        <begin position="18"/>
        <end position="188"/>
    </location>
</feature>
<organism evidence="2 3">
    <name type="scientific">Hyella patelloides LEGE 07179</name>
    <dbReference type="NCBI Taxonomy" id="945734"/>
    <lineage>
        <taxon>Bacteria</taxon>
        <taxon>Bacillati</taxon>
        <taxon>Cyanobacteriota</taxon>
        <taxon>Cyanophyceae</taxon>
        <taxon>Pleurocapsales</taxon>
        <taxon>Hyellaceae</taxon>
        <taxon>Hyella</taxon>
    </lineage>
</organism>
<dbReference type="Pfam" id="PF00117">
    <property type="entry name" value="GATase"/>
    <property type="match status" value="1"/>
</dbReference>
<dbReference type="InterPro" id="IPR044992">
    <property type="entry name" value="ChyE-like"/>
</dbReference>
<dbReference type="OrthoDB" id="9813383at2"/>
<reference evidence="2 3" key="1">
    <citation type="submission" date="2019-01" db="EMBL/GenBank/DDBJ databases">
        <authorList>
            <person name="Brito A."/>
        </authorList>
    </citation>
    <scope>NUCLEOTIDE SEQUENCE [LARGE SCALE GENOMIC DNA]</scope>
    <source>
        <strain evidence="2">1</strain>
    </source>
</reference>
<dbReference type="PANTHER" id="PTHR42695:SF5">
    <property type="entry name" value="GLUTAMINE AMIDOTRANSFERASE YLR126C-RELATED"/>
    <property type="match status" value="1"/>
</dbReference>
<evidence type="ECO:0000259" key="1">
    <source>
        <dbReference type="Pfam" id="PF00117"/>
    </source>
</evidence>
<evidence type="ECO:0000313" key="3">
    <source>
        <dbReference type="Proteomes" id="UP000320055"/>
    </source>
</evidence>
<dbReference type="InterPro" id="IPR017926">
    <property type="entry name" value="GATASE"/>
</dbReference>
<dbReference type="Gene3D" id="3.40.50.880">
    <property type="match status" value="1"/>
</dbReference>
<dbReference type="SUPFAM" id="SSF52317">
    <property type="entry name" value="Class I glutamine amidotransferase-like"/>
    <property type="match status" value="1"/>
</dbReference>
<accession>A0A563W3D5</accession>
<dbReference type="InterPro" id="IPR029062">
    <property type="entry name" value="Class_I_gatase-like"/>
</dbReference>
<dbReference type="Proteomes" id="UP000320055">
    <property type="component" value="Unassembled WGS sequence"/>
</dbReference>
<protein>
    <submittedName>
        <fullName evidence="2">GMP synthase family protein</fullName>
    </submittedName>
</protein>
<dbReference type="RefSeq" id="WP_144867417.1">
    <property type="nucleotide sequence ID" value="NZ_LR213829.1"/>
</dbReference>
<dbReference type="PROSITE" id="PS51273">
    <property type="entry name" value="GATASE_TYPE_1"/>
    <property type="match status" value="1"/>
</dbReference>